<reference evidence="1" key="1">
    <citation type="journal article" date="2020" name="mSystems">
        <title>Genome- and Community-Level Interaction Insights into Carbon Utilization and Element Cycling Functions of Hydrothermarchaeota in Hydrothermal Sediment.</title>
        <authorList>
            <person name="Zhou Z."/>
            <person name="Liu Y."/>
            <person name="Xu W."/>
            <person name="Pan J."/>
            <person name="Luo Z.H."/>
            <person name="Li M."/>
        </authorList>
    </citation>
    <scope>NUCLEOTIDE SEQUENCE [LARGE SCALE GENOMIC DNA]</scope>
    <source>
        <strain evidence="1">SpSt-468</strain>
    </source>
</reference>
<protein>
    <submittedName>
        <fullName evidence="1">Uncharacterized protein</fullName>
    </submittedName>
</protein>
<comment type="caution">
    <text evidence="1">The sequence shown here is derived from an EMBL/GenBank/DDBJ whole genome shotgun (WGS) entry which is preliminary data.</text>
</comment>
<organism evidence="1">
    <name type="scientific">Candidatus Methanomethylicus mesodigestus</name>
    <dbReference type="NCBI Taxonomy" id="1867258"/>
    <lineage>
        <taxon>Archaea</taxon>
        <taxon>Thermoproteota</taxon>
        <taxon>Methanosuratincolia</taxon>
        <taxon>Candidatus Methanomethylicales</taxon>
        <taxon>Candidatus Methanomethylicaceae</taxon>
        <taxon>Candidatus Methanomethylicus</taxon>
    </lineage>
</organism>
<dbReference type="EMBL" id="DSTX01000013">
    <property type="protein sequence ID" value="HFK21115.1"/>
    <property type="molecule type" value="Genomic_DNA"/>
</dbReference>
<dbReference type="AlphaFoldDB" id="A0A7C3J2L1"/>
<gene>
    <name evidence="1" type="ORF">ENS19_07575</name>
</gene>
<name>A0A7C3J2L1_9CREN</name>
<evidence type="ECO:0000313" key="1">
    <source>
        <dbReference type="EMBL" id="HFK21115.1"/>
    </source>
</evidence>
<sequence>MPTCDRCRWWKVDIFYCNLGTCEKRQGVFEGTHESCDDFKKNELDSEFVWCADCRTMVHKSELERHKGHQLSCSFCCDDDASEYISAGD</sequence>
<accession>A0A7C3J2L1</accession>
<proteinExistence type="predicted"/>